<feature type="transmembrane region" description="Helical" evidence="1">
    <location>
        <begin position="146"/>
        <end position="165"/>
    </location>
</feature>
<accession>A0A9E7MB43</accession>
<keyword evidence="3" id="KW-1185">Reference proteome</keyword>
<keyword evidence="1" id="KW-0812">Transmembrane</keyword>
<dbReference type="EMBL" id="CP080572">
    <property type="protein sequence ID" value="USH00646.1"/>
    <property type="molecule type" value="Genomic_DNA"/>
</dbReference>
<feature type="transmembrane region" description="Helical" evidence="1">
    <location>
        <begin position="212"/>
        <end position="232"/>
    </location>
</feature>
<evidence type="ECO:0000313" key="2">
    <source>
        <dbReference type="EMBL" id="USH00646.1"/>
    </source>
</evidence>
<protein>
    <submittedName>
        <fullName evidence="2">Uncharacterized protein</fullName>
    </submittedName>
</protein>
<keyword evidence="1" id="KW-0472">Membrane</keyword>
<organism evidence="2 3">
    <name type="scientific">Thermococcus argininiproducens</name>
    <dbReference type="NCBI Taxonomy" id="2866384"/>
    <lineage>
        <taxon>Archaea</taxon>
        <taxon>Methanobacteriati</taxon>
        <taxon>Methanobacteriota</taxon>
        <taxon>Thermococci</taxon>
        <taxon>Thermococcales</taxon>
        <taxon>Thermococcaceae</taxon>
        <taxon>Thermococcus</taxon>
    </lineage>
</organism>
<feature type="transmembrane region" description="Helical" evidence="1">
    <location>
        <begin position="172"/>
        <end position="192"/>
    </location>
</feature>
<dbReference type="Proteomes" id="UP001056425">
    <property type="component" value="Chromosome"/>
</dbReference>
<reference evidence="2 3" key="1">
    <citation type="submission" date="2021-08" db="EMBL/GenBank/DDBJ databases">
        <title>Thermococcus onnuriiensis IOH2.</title>
        <authorList>
            <person name="Park Y.-J."/>
        </authorList>
    </citation>
    <scope>NUCLEOTIDE SEQUENCE [LARGE SCALE GENOMIC DNA]</scope>
    <source>
        <strain evidence="2 3">IOH2</strain>
    </source>
</reference>
<feature type="transmembrane region" description="Helical" evidence="1">
    <location>
        <begin position="100"/>
        <end position="126"/>
    </location>
</feature>
<sequence>MRALIKWELNEPVKLIILLLGVSLLSIEFKDFLLLSPKHGVSTAPVLNYAYHDFLSMFNRNTYLILSFMLPFLATLSVRRERDENLALTIYSLGYSKEEILMVKFFTTYVLTFVFVVSAHLLVFALHFSSTPSTILVTLRSSLFEVLVFYALVIFYMFSISYLVAILSPNSYISIFSSFLLLYIPLFTHITSLLPETWVRLLNEGRILTFEFLKITLLVSAFLFGVYIIVGAGRDVR</sequence>
<feature type="transmembrane region" description="Helical" evidence="1">
    <location>
        <begin position="12"/>
        <end position="29"/>
    </location>
</feature>
<dbReference type="KEGG" id="thei:K1720_04185"/>
<dbReference type="AlphaFoldDB" id="A0A9E7MB43"/>
<proteinExistence type="predicted"/>
<keyword evidence="1" id="KW-1133">Transmembrane helix</keyword>
<gene>
    <name evidence="2" type="ORF">K1720_04185</name>
</gene>
<dbReference type="GeneID" id="72777516"/>
<name>A0A9E7MB43_9EURY</name>
<dbReference type="RefSeq" id="WP_251950160.1">
    <property type="nucleotide sequence ID" value="NZ_CP080572.1"/>
</dbReference>
<evidence type="ECO:0000313" key="3">
    <source>
        <dbReference type="Proteomes" id="UP001056425"/>
    </source>
</evidence>
<feature type="transmembrane region" description="Helical" evidence="1">
    <location>
        <begin position="62"/>
        <end position="79"/>
    </location>
</feature>
<evidence type="ECO:0000256" key="1">
    <source>
        <dbReference type="SAM" id="Phobius"/>
    </source>
</evidence>